<proteinExistence type="predicted"/>
<evidence type="ECO:0000313" key="2">
    <source>
        <dbReference type="EMBL" id="KXJ95170.1"/>
    </source>
</evidence>
<dbReference type="EMBL" id="KQ964246">
    <property type="protein sequence ID" value="KXJ95170.1"/>
    <property type="molecule type" value="Genomic_DNA"/>
</dbReference>
<accession>A0A136JDE5</accession>
<feature type="chain" id="PRO_5013175828" evidence="1">
    <location>
        <begin position="16"/>
        <end position="446"/>
    </location>
</feature>
<dbReference type="InParanoid" id="A0A136JDE5"/>
<evidence type="ECO:0000313" key="3">
    <source>
        <dbReference type="Proteomes" id="UP000070501"/>
    </source>
</evidence>
<dbReference type="InterPro" id="IPR005197">
    <property type="entry name" value="Glyco_hydro_71"/>
</dbReference>
<dbReference type="Proteomes" id="UP000070501">
    <property type="component" value="Unassembled WGS sequence"/>
</dbReference>
<protein>
    <submittedName>
        <fullName evidence="2">Glycoside hydrolase</fullName>
    </submittedName>
</protein>
<reference evidence="3" key="1">
    <citation type="submission" date="2016-02" db="EMBL/GenBank/DDBJ databases">
        <title>Draft genome sequence of Microdochium bolleyi, a fungal endophyte of beachgrass.</title>
        <authorList>
            <consortium name="DOE Joint Genome Institute"/>
            <person name="David A.S."/>
            <person name="May G."/>
            <person name="Haridas S."/>
            <person name="Lim J."/>
            <person name="Wang M."/>
            <person name="Labutti K."/>
            <person name="Lipzen A."/>
            <person name="Barry K."/>
            <person name="Grigoriev I.V."/>
        </authorList>
    </citation>
    <scope>NUCLEOTIDE SEQUENCE [LARGE SCALE GENOMIC DNA]</scope>
    <source>
        <strain evidence="3">J235TASD1</strain>
    </source>
</reference>
<dbReference type="Gene3D" id="3.20.20.80">
    <property type="entry name" value="Glycosidases"/>
    <property type="match status" value="1"/>
</dbReference>
<gene>
    <name evidence="2" type="ORF">Micbo1qcDRAFT_200599</name>
</gene>
<keyword evidence="2" id="KW-0378">Hydrolase</keyword>
<keyword evidence="3" id="KW-1185">Reference proteome</keyword>
<name>A0A136JDE5_9PEZI</name>
<dbReference type="STRING" id="196109.A0A136JDE5"/>
<organism evidence="2 3">
    <name type="scientific">Microdochium bolleyi</name>
    <dbReference type="NCBI Taxonomy" id="196109"/>
    <lineage>
        <taxon>Eukaryota</taxon>
        <taxon>Fungi</taxon>
        <taxon>Dikarya</taxon>
        <taxon>Ascomycota</taxon>
        <taxon>Pezizomycotina</taxon>
        <taxon>Sordariomycetes</taxon>
        <taxon>Xylariomycetidae</taxon>
        <taxon>Xylariales</taxon>
        <taxon>Microdochiaceae</taxon>
        <taxon>Microdochium</taxon>
    </lineage>
</organism>
<dbReference type="CDD" id="cd11577">
    <property type="entry name" value="GH71"/>
    <property type="match status" value="1"/>
</dbReference>
<dbReference type="OrthoDB" id="3257981at2759"/>
<dbReference type="Pfam" id="PF03659">
    <property type="entry name" value="Glyco_hydro_71"/>
    <property type="match status" value="1"/>
</dbReference>
<keyword evidence="1" id="KW-0732">Signal</keyword>
<dbReference type="AlphaFoldDB" id="A0A136JDE5"/>
<evidence type="ECO:0000256" key="1">
    <source>
        <dbReference type="SAM" id="SignalP"/>
    </source>
</evidence>
<dbReference type="GO" id="GO:0051118">
    <property type="term" value="F:glucan endo-1,3-alpha-glucosidase activity"/>
    <property type="evidence" value="ECO:0007669"/>
    <property type="project" value="InterPro"/>
</dbReference>
<feature type="signal peptide" evidence="1">
    <location>
        <begin position="1"/>
        <end position="15"/>
    </location>
</feature>
<sequence length="446" mass="48053">MLLPTLLLLLPLAAASNVFVHYMVQTLNAENAVTDVNKARAMGIDAFVLNIGWPTGAPWSDQCIERLFAAAAGTNFKFIFSLDVFQRSDPNQFRAIVDQYISHDNYFRAGPNNLPMLSTFGNAPGWGPEQWNTFRASLASETYFLPVFDSEGASEDYYTNPDQFWAQWAPALDGVFSWEQSWPGTSDTHQNISSGLDFAVLAAARTRGKAYMAGLSTLQYKHLGGQHWYRSGDVVMPERMTQLLALPAAQRPEFVQIQTWNDAGESHYIGPLHDEGLPAEITAYANQPEHPHDGWAPVFQSFAAAWKSGAASAAEMRAPSGSTGPVAGAMWHREFLATSACAGTDGKPRGAGAAVDSVNWAVVLNRDAAGEFYVQVTSGGEVIARDRLLPGLNYKAVGGVRLGEQVVEVVDGAGNKVIGGGKSTKGISADPTGSVCTYNVQVAQLV</sequence>